<name>A0A255XQX6_9PROT</name>
<evidence type="ECO:0000256" key="1">
    <source>
        <dbReference type="SAM" id="SignalP"/>
    </source>
</evidence>
<dbReference type="PROSITE" id="PS51318">
    <property type="entry name" value="TAT"/>
    <property type="match status" value="1"/>
</dbReference>
<feature type="chain" id="PRO_5012988118" description="DUF4410 domain-containing protein" evidence="1">
    <location>
        <begin position="29"/>
        <end position="178"/>
    </location>
</feature>
<protein>
    <recommendedName>
        <fullName evidence="4">DUF4410 domain-containing protein</fullName>
    </recommendedName>
</protein>
<sequence length="178" mass="18885">MQTYSTGMTRRGLLAFGGLILAGCTTTAAPRPVAAPVVLPPGASRVVVEITIEMIHTLKDVTQQTNREELDGYVNAAMAPLVEKLATEKLDLISAPAEASLRMRLRLQVRINDPIVGGLSASAEAKLLNLAGDVLLTAKGSDELYMAKTTRNTTIALRKSSEQVADAILAQLRASKSS</sequence>
<evidence type="ECO:0008006" key="4">
    <source>
        <dbReference type="Google" id="ProtNLM"/>
    </source>
</evidence>
<gene>
    <name evidence="2" type="ORF">CHR90_07655</name>
</gene>
<organism evidence="2 3">
    <name type="scientific">Elstera cyanobacteriorum</name>
    <dbReference type="NCBI Taxonomy" id="2022747"/>
    <lineage>
        <taxon>Bacteria</taxon>
        <taxon>Pseudomonadati</taxon>
        <taxon>Pseudomonadota</taxon>
        <taxon>Alphaproteobacteria</taxon>
        <taxon>Rhodospirillales</taxon>
        <taxon>Rhodospirillaceae</taxon>
        <taxon>Elstera</taxon>
    </lineage>
</organism>
<dbReference type="Proteomes" id="UP000216361">
    <property type="component" value="Unassembled WGS sequence"/>
</dbReference>
<dbReference type="RefSeq" id="WP_094408406.1">
    <property type="nucleotide sequence ID" value="NZ_BMJZ01000004.1"/>
</dbReference>
<evidence type="ECO:0000313" key="2">
    <source>
        <dbReference type="EMBL" id="OYQ19302.1"/>
    </source>
</evidence>
<accession>A0A255XQX6</accession>
<comment type="caution">
    <text evidence="2">The sequence shown here is derived from an EMBL/GenBank/DDBJ whole genome shotgun (WGS) entry which is preliminary data.</text>
</comment>
<keyword evidence="3" id="KW-1185">Reference proteome</keyword>
<dbReference type="InterPro" id="IPR006311">
    <property type="entry name" value="TAT_signal"/>
</dbReference>
<evidence type="ECO:0000313" key="3">
    <source>
        <dbReference type="Proteomes" id="UP000216361"/>
    </source>
</evidence>
<dbReference type="OrthoDB" id="9851052at2"/>
<feature type="signal peptide" evidence="1">
    <location>
        <begin position="1"/>
        <end position="28"/>
    </location>
</feature>
<dbReference type="EMBL" id="NOXS01000031">
    <property type="protein sequence ID" value="OYQ19302.1"/>
    <property type="molecule type" value="Genomic_DNA"/>
</dbReference>
<proteinExistence type="predicted"/>
<dbReference type="AlphaFoldDB" id="A0A255XQX6"/>
<reference evidence="2 3" key="1">
    <citation type="submission" date="2017-07" db="EMBL/GenBank/DDBJ databases">
        <title>Elstera cyanobacteriorum sp. nov., a novel bacterium isolated from cyanobacterial aggregates in a eutrophic lake.</title>
        <authorList>
            <person name="Cai H."/>
        </authorList>
    </citation>
    <scope>NUCLEOTIDE SEQUENCE [LARGE SCALE GENOMIC DNA]</scope>
    <source>
        <strain evidence="2 3">TH019</strain>
    </source>
</reference>
<keyword evidence="1" id="KW-0732">Signal</keyword>